<evidence type="ECO:0000313" key="3">
    <source>
        <dbReference type="Proteomes" id="UP001165283"/>
    </source>
</evidence>
<evidence type="ECO:0000256" key="1">
    <source>
        <dbReference type="SAM" id="Phobius"/>
    </source>
</evidence>
<name>A0ABT1AD16_9PSEU</name>
<protein>
    <submittedName>
        <fullName evidence="2">Alkaline shock response membrane anchor protein AmaP</fullName>
    </submittedName>
</protein>
<evidence type="ECO:0000313" key="2">
    <source>
        <dbReference type="EMBL" id="MCO1660946.1"/>
    </source>
</evidence>
<keyword evidence="1" id="KW-0472">Membrane</keyword>
<dbReference type="EMBL" id="JAGSOV010000099">
    <property type="protein sequence ID" value="MCO1660946.1"/>
    <property type="molecule type" value="Genomic_DNA"/>
</dbReference>
<keyword evidence="3" id="KW-1185">Reference proteome</keyword>
<comment type="caution">
    <text evidence="2">The sequence shown here is derived from an EMBL/GenBank/DDBJ whole genome shotgun (WGS) entry which is preliminary data.</text>
</comment>
<keyword evidence="1" id="KW-0812">Transmembrane</keyword>
<dbReference type="Proteomes" id="UP001165283">
    <property type="component" value="Unassembled WGS sequence"/>
</dbReference>
<reference evidence="2" key="1">
    <citation type="submission" date="2021-04" db="EMBL/GenBank/DDBJ databases">
        <title>Pseudonocardia sp. nov., isolated from sandy soil of mangrove forest.</title>
        <authorList>
            <person name="Zan Z."/>
            <person name="Huang R."/>
            <person name="Liu W."/>
        </authorList>
    </citation>
    <scope>NUCLEOTIDE SEQUENCE</scope>
    <source>
        <strain evidence="2">S2-4</strain>
    </source>
</reference>
<accession>A0ABT1AD16</accession>
<keyword evidence="1" id="KW-1133">Transmembrane helix</keyword>
<proteinExistence type="predicted"/>
<gene>
    <name evidence="2" type="ORF">KDL28_38455</name>
</gene>
<feature type="transmembrane region" description="Helical" evidence="1">
    <location>
        <begin position="65"/>
        <end position="87"/>
    </location>
</feature>
<feature type="transmembrane region" description="Helical" evidence="1">
    <location>
        <begin position="21"/>
        <end position="45"/>
    </location>
</feature>
<sequence length="199" mass="20637">MRKRARAAVARSAAGDRSLAVLVGGLLLVAGTLVALLSYGVFGAGRSARPLLDPLIIEALRAQALAARLVAIGAGLALAVLGVVWAARSVRPEPRPDLHLTGLPDTRIVIDSTAAADAIGHQAAALPGVGRARARLVGPEQRPALRITLWLADDADVRAVLAALEREVLAQARESLELDALPVAVRLELDAVTPPPRVA</sequence>
<organism evidence="2 3">
    <name type="scientific">Pseudonocardia humida</name>
    <dbReference type="NCBI Taxonomy" id="2800819"/>
    <lineage>
        <taxon>Bacteria</taxon>
        <taxon>Bacillati</taxon>
        <taxon>Actinomycetota</taxon>
        <taxon>Actinomycetes</taxon>
        <taxon>Pseudonocardiales</taxon>
        <taxon>Pseudonocardiaceae</taxon>
        <taxon>Pseudonocardia</taxon>
    </lineage>
</organism>